<keyword evidence="1" id="KW-0732">Signal</keyword>
<dbReference type="Proteomes" id="UP001224775">
    <property type="component" value="Unassembled WGS sequence"/>
</dbReference>
<dbReference type="PANTHER" id="PTHR33418:SF1">
    <property type="entry name" value="HELICASE-ASSOCIATED DOMAIN-CONTAINING PROTEIN"/>
    <property type="match status" value="1"/>
</dbReference>
<dbReference type="GO" id="GO:0004386">
    <property type="term" value="F:helicase activity"/>
    <property type="evidence" value="ECO:0007669"/>
    <property type="project" value="UniProtKB-KW"/>
</dbReference>
<evidence type="ECO:0000313" key="3">
    <source>
        <dbReference type="EMBL" id="KAK1746536.1"/>
    </source>
</evidence>
<feature type="domain" description="Helicase-associated" evidence="2">
    <location>
        <begin position="45"/>
        <end position="120"/>
    </location>
</feature>
<sequence>MRQIWCIFPPLLTAAAAFSCTPVSLHSSRIRGLENGISLFAARRRRSWDESYELLLSYKEEHGHTNVPQSEKPLGAWVNSQRIDHAKYLRWIEQDGNEDTELPKTSMDSRRKKLLDDVDFVWDAVAHTWITRYEELCDFRQEHGHCVVPRSNGRLGAWVEKMRIEHKKYNTLLSEENPKNSKLKTILTQDRVQKLNDIDFVWNVREKQFEQNLGELRIYKEMNGHIDPRYMNGKLALWVRRMEREYRLYLQATSEEEESAVMSKERRLALESVGFCEEMFDEPRSRSTVKPRATWEERFEELKEYKRVNGDCVVPKNYGPLGSWVRSQRHLRKEQGTMGVSFEGGGQLSQDRVDRLNDLGFVWDVHQYQWNQTYHELLAYRKEHGDCNVPMSYGGLGLWVFNQRAYYNSYRRGQSSHMTESRLQMLESIGFAFDLGQQISSAADERWRNRLTELKDYAEQWGTFNVKQSRNPSLYNWCQRQKACYRAKREGKKSPLAAEREDALRSIGFLESIEMTRS</sequence>
<dbReference type="EMBL" id="JATAAI010000004">
    <property type="protein sequence ID" value="KAK1746536.1"/>
    <property type="molecule type" value="Genomic_DNA"/>
</dbReference>
<dbReference type="PROSITE" id="PS51257">
    <property type="entry name" value="PROKAR_LIPOPROTEIN"/>
    <property type="match status" value="1"/>
</dbReference>
<evidence type="ECO:0000256" key="1">
    <source>
        <dbReference type="SAM" id="SignalP"/>
    </source>
</evidence>
<keyword evidence="3" id="KW-0547">Nucleotide-binding</keyword>
<accession>A0AAD8YK04</accession>
<protein>
    <submittedName>
        <fullName evidence="3">Helicase-associated domain-containing protein</fullName>
    </submittedName>
</protein>
<dbReference type="AlphaFoldDB" id="A0AAD8YK04"/>
<dbReference type="Pfam" id="PF03457">
    <property type="entry name" value="HA"/>
    <property type="match status" value="6"/>
</dbReference>
<name>A0AAD8YK04_9STRA</name>
<gene>
    <name evidence="3" type="ORF">QTG54_003143</name>
</gene>
<reference evidence="3" key="1">
    <citation type="submission" date="2023-06" db="EMBL/GenBank/DDBJ databases">
        <title>Survivors Of The Sea: Transcriptome response of Skeletonema marinoi to long-term dormancy.</title>
        <authorList>
            <person name="Pinder M.I.M."/>
            <person name="Kourtchenko O."/>
            <person name="Robertson E.K."/>
            <person name="Larsson T."/>
            <person name="Maumus F."/>
            <person name="Osuna-Cruz C.M."/>
            <person name="Vancaester E."/>
            <person name="Stenow R."/>
            <person name="Vandepoele K."/>
            <person name="Ploug H."/>
            <person name="Bruchert V."/>
            <person name="Godhe A."/>
            <person name="Topel M."/>
        </authorList>
    </citation>
    <scope>NUCLEOTIDE SEQUENCE</scope>
    <source>
        <strain evidence="3">R05AC</strain>
    </source>
</reference>
<feature type="domain" description="Helicase-associated" evidence="2">
    <location>
        <begin position="444"/>
        <end position="509"/>
    </location>
</feature>
<keyword evidence="3" id="KW-0378">Hydrolase</keyword>
<feature type="domain" description="Helicase-associated" evidence="2">
    <location>
        <begin position="292"/>
        <end position="361"/>
    </location>
</feature>
<feature type="chain" id="PRO_5041935160" evidence="1">
    <location>
        <begin position="18"/>
        <end position="518"/>
    </location>
</feature>
<dbReference type="PANTHER" id="PTHR33418">
    <property type="entry name" value="HELICASE-ASSOCIATED"/>
    <property type="match status" value="1"/>
</dbReference>
<feature type="domain" description="Helicase-associated" evidence="2">
    <location>
        <begin position="206"/>
        <end position="275"/>
    </location>
</feature>
<keyword evidence="4" id="KW-1185">Reference proteome</keyword>
<dbReference type="Gene3D" id="6.10.140.530">
    <property type="match status" value="6"/>
</dbReference>
<organism evidence="3 4">
    <name type="scientific">Skeletonema marinoi</name>
    <dbReference type="NCBI Taxonomy" id="267567"/>
    <lineage>
        <taxon>Eukaryota</taxon>
        <taxon>Sar</taxon>
        <taxon>Stramenopiles</taxon>
        <taxon>Ochrophyta</taxon>
        <taxon>Bacillariophyta</taxon>
        <taxon>Coscinodiscophyceae</taxon>
        <taxon>Thalassiosirophycidae</taxon>
        <taxon>Thalassiosirales</taxon>
        <taxon>Skeletonemataceae</taxon>
        <taxon>Skeletonema</taxon>
        <taxon>Skeletonema marinoi-dohrnii complex</taxon>
    </lineage>
</organism>
<feature type="signal peptide" evidence="1">
    <location>
        <begin position="1"/>
        <end position="17"/>
    </location>
</feature>
<keyword evidence="3" id="KW-0067">ATP-binding</keyword>
<feature type="domain" description="Helicase-associated" evidence="2">
    <location>
        <begin position="127"/>
        <end position="200"/>
    </location>
</feature>
<feature type="domain" description="Helicase-associated" evidence="2">
    <location>
        <begin position="367"/>
        <end position="431"/>
    </location>
</feature>
<proteinExistence type="predicted"/>
<evidence type="ECO:0000313" key="4">
    <source>
        <dbReference type="Proteomes" id="UP001224775"/>
    </source>
</evidence>
<dbReference type="InterPro" id="IPR005114">
    <property type="entry name" value="Helicase_assoc"/>
</dbReference>
<evidence type="ECO:0000259" key="2">
    <source>
        <dbReference type="Pfam" id="PF03457"/>
    </source>
</evidence>
<comment type="caution">
    <text evidence="3">The sequence shown here is derived from an EMBL/GenBank/DDBJ whole genome shotgun (WGS) entry which is preliminary data.</text>
</comment>
<keyword evidence="3" id="KW-0347">Helicase</keyword>